<comment type="caution">
    <text evidence="2">The sequence shown here is derived from an EMBL/GenBank/DDBJ whole genome shotgun (WGS) entry which is preliminary data.</text>
</comment>
<evidence type="ECO:0008006" key="4">
    <source>
        <dbReference type="Google" id="ProtNLM"/>
    </source>
</evidence>
<evidence type="ECO:0000313" key="2">
    <source>
        <dbReference type="EMBL" id="OHU96950.1"/>
    </source>
</evidence>
<dbReference type="SUPFAM" id="SSF51621">
    <property type="entry name" value="Phosphoenolpyruvate/pyruvate domain"/>
    <property type="match status" value="1"/>
</dbReference>
<dbReference type="GO" id="GO:0046872">
    <property type="term" value="F:metal ion binding"/>
    <property type="evidence" value="ECO:0007669"/>
    <property type="project" value="UniProtKB-KW"/>
</dbReference>
<dbReference type="GO" id="GO:0003824">
    <property type="term" value="F:catalytic activity"/>
    <property type="evidence" value="ECO:0007669"/>
    <property type="project" value="InterPro"/>
</dbReference>
<dbReference type="Proteomes" id="UP000180253">
    <property type="component" value="Unassembled WGS sequence"/>
</dbReference>
<reference evidence="2 3" key="1">
    <citation type="submission" date="2016-10" db="EMBL/GenBank/DDBJ databases">
        <title>Pseudoalteromonas amylolytica sp. nov., isolated from the surface seawater.</title>
        <authorList>
            <person name="Wu Y.-H."/>
            <person name="Cheng H."/>
            <person name="Jin X.-B."/>
            <person name="Wang C.-S."/>
            <person name="Xu X.-W."/>
        </authorList>
    </citation>
    <scope>NUCLEOTIDE SEQUENCE [LARGE SCALE GENOMIC DNA]</scope>
    <source>
        <strain evidence="2 3">JCM 12483</strain>
    </source>
</reference>
<dbReference type="InterPro" id="IPR040442">
    <property type="entry name" value="Pyrv_kinase-like_dom_sf"/>
</dbReference>
<dbReference type="Gene3D" id="3.20.20.60">
    <property type="entry name" value="Phosphoenolpyruvate-binding domains"/>
    <property type="match status" value="1"/>
</dbReference>
<keyword evidence="1" id="KW-0479">Metal-binding</keyword>
<protein>
    <recommendedName>
        <fullName evidence="4">Carboxyphosphonoenolpyruvate phosphonomutase</fullName>
    </recommendedName>
</protein>
<gene>
    <name evidence="2" type="ORF">BIW53_03590</name>
</gene>
<evidence type="ECO:0000313" key="3">
    <source>
        <dbReference type="Proteomes" id="UP000180253"/>
    </source>
</evidence>
<dbReference type="EMBL" id="MNAN01000025">
    <property type="protein sequence ID" value="OHU96950.1"/>
    <property type="molecule type" value="Genomic_DNA"/>
</dbReference>
<dbReference type="InterPro" id="IPR039556">
    <property type="entry name" value="ICL/PEPM"/>
</dbReference>
<dbReference type="PANTHER" id="PTHR42905:SF16">
    <property type="entry name" value="CARBOXYPHOSPHONOENOLPYRUVATE PHOSPHONOMUTASE-LIKE PROTEIN (AFU_ORTHOLOGUE AFUA_5G07230)"/>
    <property type="match status" value="1"/>
</dbReference>
<dbReference type="STRING" id="327939.BIW53_03590"/>
<dbReference type="CDD" id="cd00377">
    <property type="entry name" value="ICL_PEPM"/>
    <property type="match status" value="1"/>
</dbReference>
<dbReference type="PANTHER" id="PTHR42905">
    <property type="entry name" value="PHOSPHOENOLPYRUVATE CARBOXYLASE"/>
    <property type="match status" value="1"/>
</dbReference>
<dbReference type="RefSeq" id="WP_070990448.1">
    <property type="nucleotide sequence ID" value="NZ_CBCSHD010000015.1"/>
</dbReference>
<evidence type="ECO:0000256" key="1">
    <source>
        <dbReference type="ARBA" id="ARBA00022723"/>
    </source>
</evidence>
<name>A0A1S1N725_9GAMM</name>
<organism evidence="2 3">
    <name type="scientific">Pseudoalteromonas byunsanensis</name>
    <dbReference type="NCBI Taxonomy" id="327939"/>
    <lineage>
        <taxon>Bacteria</taxon>
        <taxon>Pseudomonadati</taxon>
        <taxon>Pseudomonadota</taxon>
        <taxon>Gammaproteobacteria</taxon>
        <taxon>Alteromonadales</taxon>
        <taxon>Pseudoalteromonadaceae</taxon>
        <taxon>Pseudoalteromonas</taxon>
    </lineage>
</organism>
<dbReference type="AlphaFoldDB" id="A0A1S1N725"/>
<proteinExistence type="predicted"/>
<dbReference type="Pfam" id="PF13714">
    <property type="entry name" value="PEP_mutase"/>
    <property type="match status" value="1"/>
</dbReference>
<accession>A0A1S1N725</accession>
<keyword evidence="3" id="KW-1185">Reference proteome</keyword>
<dbReference type="InterPro" id="IPR015813">
    <property type="entry name" value="Pyrv/PenolPyrv_kinase-like_dom"/>
</dbReference>
<sequence>MNKYQHFHHLHKQPTLFKLLNAWDPLSARLLEQAGCTAIATTSWGMANVRGQRDGESCSFERFLAQTKQIIESVEIGVSVDLESGFSDDIETICDHVLAVAKLGAVGINIEDSSKITDQLRRVDSQTKILSAIKNTLNKAGYSQLFVNARIDTALLPEHYFGATLERAKAYADVGVDGVFVPGLSDHSLIESLCKQLPIPVNILTLAPCCNSETLQNLGVKRLSFGNILSDNCIALIQKQASKTLNSSDHRDLFQYNSIALPF</sequence>